<dbReference type="AlphaFoldDB" id="A0A2N0TY33"/>
<evidence type="ECO:0000313" key="2">
    <source>
        <dbReference type="EMBL" id="PKD19665.1"/>
    </source>
</evidence>
<dbReference type="InterPro" id="IPR011010">
    <property type="entry name" value="DNA_brk_join_enz"/>
</dbReference>
<evidence type="ECO:0000256" key="1">
    <source>
        <dbReference type="ARBA" id="ARBA00023172"/>
    </source>
</evidence>
<reference evidence="2 3" key="1">
    <citation type="submission" date="2015-10" db="EMBL/GenBank/DDBJ databases">
        <title>Draft genome sequence of Salegentibacter salinarum KCTC 12975.</title>
        <authorList>
            <person name="Lin W."/>
            <person name="Zheng Q."/>
        </authorList>
    </citation>
    <scope>NUCLEOTIDE SEQUENCE [LARGE SCALE GENOMIC DNA]</scope>
    <source>
        <strain evidence="2 3">KCTC 12975</strain>
    </source>
</reference>
<accession>A0A2N0TY33</accession>
<dbReference type="SUPFAM" id="SSF56349">
    <property type="entry name" value="DNA breaking-rejoining enzymes"/>
    <property type="match status" value="1"/>
</dbReference>
<dbReference type="EMBL" id="LKTS01000011">
    <property type="protein sequence ID" value="PKD19665.1"/>
    <property type="molecule type" value="Genomic_DNA"/>
</dbReference>
<dbReference type="InterPro" id="IPR013762">
    <property type="entry name" value="Integrase-like_cat_sf"/>
</dbReference>
<keyword evidence="1" id="KW-0233">DNA recombination</keyword>
<name>A0A2N0TY33_9FLAO</name>
<dbReference type="Proteomes" id="UP000232673">
    <property type="component" value="Unassembled WGS sequence"/>
</dbReference>
<dbReference type="GO" id="GO:0015074">
    <property type="term" value="P:DNA integration"/>
    <property type="evidence" value="ECO:0007669"/>
    <property type="project" value="InterPro"/>
</dbReference>
<protein>
    <recommendedName>
        <fullName evidence="4">Tyr recombinase domain-containing protein</fullName>
    </recommendedName>
</protein>
<organism evidence="2 3">
    <name type="scientific">Salegentibacter salinarum</name>
    <dbReference type="NCBI Taxonomy" id="447422"/>
    <lineage>
        <taxon>Bacteria</taxon>
        <taxon>Pseudomonadati</taxon>
        <taxon>Bacteroidota</taxon>
        <taxon>Flavobacteriia</taxon>
        <taxon>Flavobacteriales</taxon>
        <taxon>Flavobacteriaceae</taxon>
        <taxon>Salegentibacter</taxon>
    </lineage>
</organism>
<dbReference type="Gene3D" id="1.10.443.10">
    <property type="entry name" value="Intergrase catalytic core"/>
    <property type="match status" value="1"/>
</dbReference>
<gene>
    <name evidence="2" type="ORF">APR41_15740</name>
</gene>
<evidence type="ECO:0008006" key="4">
    <source>
        <dbReference type="Google" id="ProtNLM"/>
    </source>
</evidence>
<dbReference type="GO" id="GO:0006310">
    <property type="term" value="P:DNA recombination"/>
    <property type="evidence" value="ECO:0007669"/>
    <property type="project" value="UniProtKB-KW"/>
</dbReference>
<dbReference type="STRING" id="447422.SAMN05660903_03197"/>
<comment type="caution">
    <text evidence="2">The sequence shown here is derived from an EMBL/GenBank/DDBJ whole genome shotgun (WGS) entry which is preliminary data.</text>
</comment>
<sequence>MYLPQKSTTRNLVFPELRGTNLDDQIEVRKREKTITRNFNRRLVRIAKYLGIVKKLTMNIARLSFGNVSGDKISVQLLQQLYRHCSITTTMMYLSNFINTQTDEALNNVVDFLN</sequence>
<keyword evidence="3" id="KW-1185">Reference proteome</keyword>
<dbReference type="GO" id="GO:0003677">
    <property type="term" value="F:DNA binding"/>
    <property type="evidence" value="ECO:0007669"/>
    <property type="project" value="InterPro"/>
</dbReference>
<proteinExistence type="predicted"/>
<evidence type="ECO:0000313" key="3">
    <source>
        <dbReference type="Proteomes" id="UP000232673"/>
    </source>
</evidence>